<feature type="region of interest" description="Disordered" evidence="1">
    <location>
        <begin position="34"/>
        <end position="65"/>
    </location>
</feature>
<gene>
    <name evidence="2" type="ORF">BpHYR1_007543</name>
</gene>
<dbReference type="AlphaFoldDB" id="A0A3M7S1H5"/>
<proteinExistence type="predicted"/>
<name>A0A3M7S1H5_BRAPC</name>
<keyword evidence="3" id="KW-1185">Reference proteome</keyword>
<accession>A0A3M7S1H5</accession>
<evidence type="ECO:0000313" key="2">
    <source>
        <dbReference type="EMBL" id="RNA29671.1"/>
    </source>
</evidence>
<dbReference type="Proteomes" id="UP000276133">
    <property type="component" value="Unassembled WGS sequence"/>
</dbReference>
<evidence type="ECO:0000256" key="1">
    <source>
        <dbReference type="SAM" id="MobiDB-lite"/>
    </source>
</evidence>
<organism evidence="2 3">
    <name type="scientific">Brachionus plicatilis</name>
    <name type="common">Marine rotifer</name>
    <name type="synonym">Brachionus muelleri</name>
    <dbReference type="NCBI Taxonomy" id="10195"/>
    <lineage>
        <taxon>Eukaryota</taxon>
        <taxon>Metazoa</taxon>
        <taxon>Spiralia</taxon>
        <taxon>Gnathifera</taxon>
        <taxon>Rotifera</taxon>
        <taxon>Eurotatoria</taxon>
        <taxon>Monogononta</taxon>
        <taxon>Pseudotrocha</taxon>
        <taxon>Ploima</taxon>
        <taxon>Brachionidae</taxon>
        <taxon>Brachionus</taxon>
    </lineage>
</organism>
<protein>
    <submittedName>
        <fullName evidence="2">Uncharacterized protein</fullName>
    </submittedName>
</protein>
<comment type="caution">
    <text evidence="2">The sequence shown here is derived from an EMBL/GenBank/DDBJ whole genome shotgun (WGS) entry which is preliminary data.</text>
</comment>
<sequence length="139" mass="15475">MSASNHSQKLMSKFNSFSITTLNGQIECWAVAKPDRSERGQNKATRPAVKNLDREVGRPKQRRTAWSPKWPSVLSLAVHLAVRLCFGRSTSRSKFLTADLAAKVAVRLCNRPSRRSCSQFKKFLAALIAVCTVPNTSLE</sequence>
<evidence type="ECO:0000313" key="3">
    <source>
        <dbReference type="Proteomes" id="UP000276133"/>
    </source>
</evidence>
<dbReference type="EMBL" id="REGN01002176">
    <property type="protein sequence ID" value="RNA29671.1"/>
    <property type="molecule type" value="Genomic_DNA"/>
</dbReference>
<reference evidence="2 3" key="1">
    <citation type="journal article" date="2018" name="Sci. Rep.">
        <title>Genomic signatures of local adaptation to the degree of environmental predictability in rotifers.</title>
        <authorList>
            <person name="Franch-Gras L."/>
            <person name="Hahn C."/>
            <person name="Garcia-Roger E.M."/>
            <person name="Carmona M.J."/>
            <person name="Serra M."/>
            <person name="Gomez A."/>
        </authorList>
    </citation>
    <scope>NUCLEOTIDE SEQUENCE [LARGE SCALE GENOMIC DNA]</scope>
    <source>
        <strain evidence="2">HYR1</strain>
    </source>
</reference>